<evidence type="ECO:0000313" key="3">
    <source>
        <dbReference type="EMBL" id="CDN49500.1"/>
    </source>
</evidence>
<dbReference type="KEGG" id="ngg:RG540_CH33360"/>
<dbReference type="Proteomes" id="UP000028181">
    <property type="component" value="Chromosome I"/>
</dbReference>
<keyword evidence="3" id="KW-0675">Receptor</keyword>
<accession>A0A068SWR7</accession>
<proteinExistence type="inferred from homology"/>
<dbReference type="OrthoDB" id="8443386at2"/>
<dbReference type="RefSeq" id="WP_038590101.1">
    <property type="nucleotide sequence ID" value="NZ_HG938353.1"/>
</dbReference>
<sequence>MKILNAVIGATALAALSLFSASANAAGYPERQITMIVPFAAGGPTDTVARLVAESMSKDLGQQVIVENVGGAGGTLGAARVANADADGYTVLLHHIGMATSASLYRKLPYDTLNAFDYVGLVTDVPMTLLARKDMPASDLKGLIEYAKANSDKVTVANAGIGAASHLCGMLFMSSIKTSLVTVPYKGTGPAMTDLLGGQVDIMCDQTTNTTKQIQGGTVKAYAVTSPERLGVLKDIPTVKEAGLPDMQVGIWHGLYAPKGTPKDALDKLNKALKSALKNPNVAARFAELGTVPSPDNDVTPAALKAKLEGEIARWKPVIQAAGQYAD</sequence>
<keyword evidence="4" id="KW-1185">Reference proteome</keyword>
<keyword evidence="2" id="KW-0732">Signal</keyword>
<dbReference type="InterPro" id="IPR042100">
    <property type="entry name" value="Bug_dom1"/>
</dbReference>
<protein>
    <submittedName>
        <fullName evidence="3">Extra-cytoplasmic solute receptor</fullName>
    </submittedName>
</protein>
<gene>
    <name evidence="3" type="ORF">RG540_CH33360</name>
</gene>
<feature type="signal peptide" evidence="2">
    <location>
        <begin position="1"/>
        <end position="25"/>
    </location>
</feature>
<dbReference type="EMBL" id="HG938353">
    <property type="protein sequence ID" value="CDN49500.1"/>
    <property type="molecule type" value="Genomic_DNA"/>
</dbReference>
<evidence type="ECO:0000313" key="4">
    <source>
        <dbReference type="Proteomes" id="UP000028181"/>
    </source>
</evidence>
<comment type="similarity">
    <text evidence="1">Belongs to the UPF0065 (bug) family.</text>
</comment>
<dbReference type="PANTHER" id="PTHR42928:SF5">
    <property type="entry name" value="BLR1237 PROTEIN"/>
    <property type="match status" value="1"/>
</dbReference>
<dbReference type="SUPFAM" id="SSF53850">
    <property type="entry name" value="Periplasmic binding protein-like II"/>
    <property type="match status" value="1"/>
</dbReference>
<dbReference type="PATRIC" id="fig|1028800.3.peg.3388"/>
<dbReference type="Gene3D" id="3.40.190.10">
    <property type="entry name" value="Periplasmic binding protein-like II"/>
    <property type="match status" value="1"/>
</dbReference>
<dbReference type="HOGENOM" id="CLU_045683_0_0_5"/>
<dbReference type="InterPro" id="IPR005064">
    <property type="entry name" value="BUG"/>
</dbReference>
<evidence type="ECO:0000256" key="1">
    <source>
        <dbReference type="ARBA" id="ARBA00006987"/>
    </source>
</evidence>
<dbReference type="GeneID" id="24258209"/>
<dbReference type="Pfam" id="PF03401">
    <property type="entry name" value="TctC"/>
    <property type="match status" value="1"/>
</dbReference>
<evidence type="ECO:0000256" key="2">
    <source>
        <dbReference type="SAM" id="SignalP"/>
    </source>
</evidence>
<dbReference type="Gene3D" id="3.40.190.150">
    <property type="entry name" value="Bordetella uptake gene, domain 1"/>
    <property type="match status" value="1"/>
</dbReference>
<dbReference type="AlphaFoldDB" id="A0A068SWR7"/>
<dbReference type="eggNOG" id="COG3181">
    <property type="taxonomic scope" value="Bacteria"/>
</dbReference>
<reference evidence="4" key="1">
    <citation type="journal article" date="2014" name="BMC Genomics">
        <title>Genome sequencing of two Neorhizobium galegae strains reveals a noeT gene responsible for the unusual acetylation of the nodulation factors.</title>
        <authorList>
            <person name="Osterman J."/>
            <person name="Marsh J."/>
            <person name="Laine P.K."/>
            <person name="Zeng Z."/>
            <person name="Alatalo E."/>
            <person name="Sullivan J.T."/>
            <person name="Young J.P."/>
            <person name="Thomas-Oates J."/>
            <person name="Paulin L."/>
            <person name="Lindstrom K."/>
        </authorList>
    </citation>
    <scope>NUCLEOTIDE SEQUENCE [LARGE SCALE GENOMIC DNA]</scope>
    <source>
        <strain evidence="4">HAMBI 540</strain>
    </source>
</reference>
<organism evidence="3 4">
    <name type="scientific">Neorhizobium galegae bv. orientalis str. HAMBI 540</name>
    <dbReference type="NCBI Taxonomy" id="1028800"/>
    <lineage>
        <taxon>Bacteria</taxon>
        <taxon>Pseudomonadati</taxon>
        <taxon>Pseudomonadota</taxon>
        <taxon>Alphaproteobacteria</taxon>
        <taxon>Hyphomicrobiales</taxon>
        <taxon>Rhizobiaceae</taxon>
        <taxon>Rhizobium/Agrobacterium group</taxon>
        <taxon>Neorhizobium</taxon>
    </lineage>
</organism>
<dbReference type="PIRSF" id="PIRSF017082">
    <property type="entry name" value="YflP"/>
    <property type="match status" value="1"/>
</dbReference>
<feature type="chain" id="PRO_5001656409" evidence="2">
    <location>
        <begin position="26"/>
        <end position="327"/>
    </location>
</feature>
<name>A0A068SWR7_NEOGA</name>
<dbReference type="PANTHER" id="PTHR42928">
    <property type="entry name" value="TRICARBOXYLATE-BINDING PROTEIN"/>
    <property type="match status" value="1"/>
</dbReference>